<dbReference type="Proteomes" id="UP000189229">
    <property type="component" value="Unassembled WGS sequence"/>
</dbReference>
<evidence type="ECO:0000256" key="1">
    <source>
        <dbReference type="SAM" id="MobiDB-lite"/>
    </source>
</evidence>
<evidence type="ECO:0000313" key="3">
    <source>
        <dbReference type="EMBL" id="OOK76378.1"/>
    </source>
</evidence>
<protein>
    <submittedName>
        <fullName evidence="3">Group II intron, maturase-specific domain protein</fullName>
    </submittedName>
</protein>
<dbReference type="EMBL" id="MVBM01000003">
    <property type="protein sequence ID" value="OOK76378.1"/>
    <property type="molecule type" value="Genomic_DNA"/>
</dbReference>
<gene>
    <name evidence="3" type="ORF">BZL30_4161</name>
</gene>
<dbReference type="Pfam" id="PF08388">
    <property type="entry name" value="GIIM"/>
    <property type="match status" value="1"/>
</dbReference>
<proteinExistence type="predicted"/>
<reference evidence="3 4" key="1">
    <citation type="submission" date="2017-02" db="EMBL/GenBank/DDBJ databases">
        <title>Complete genome sequences of Mycobacterium kansasii strains isolated from rhesus macaques.</title>
        <authorList>
            <person name="Panda A."/>
            <person name="Nagaraj S."/>
            <person name="Zhao X."/>
            <person name="Tettelin H."/>
            <person name="Detolla L.J."/>
        </authorList>
    </citation>
    <scope>NUCLEOTIDE SEQUENCE [LARGE SCALE GENOMIC DNA]</scope>
    <source>
        <strain evidence="3 4">11-3813</strain>
    </source>
</reference>
<dbReference type="InterPro" id="IPR012337">
    <property type="entry name" value="RNaseH-like_sf"/>
</dbReference>
<dbReference type="SUPFAM" id="SSF53098">
    <property type="entry name" value="Ribonuclease H-like"/>
    <property type="match status" value="1"/>
</dbReference>
<dbReference type="InterPro" id="IPR013597">
    <property type="entry name" value="Mat_intron_G2"/>
</dbReference>
<sequence>MSLTDKVRNLTRRHKHRTLADLLRRLNPVLRGWCNYFQHGVSKRTFDYLDHFTWWRVMTWLRKRHHGLGWGVFHRLARAFSTTADTALVNNAVNMAVDNRTRSGPTIPHADHGTQFTSWGFGENMRRWGLLGSFGTIGDCLPWRRSGRGCRSSCSTSVDGQPRSSSPPPWPITSTISTNVERRQSYLGNISPTEFETLWTSTYSIPQLA</sequence>
<comment type="caution">
    <text evidence="3">The sequence shown here is derived from an EMBL/GenBank/DDBJ whole genome shotgun (WGS) entry which is preliminary data.</text>
</comment>
<organism evidence="3 4">
    <name type="scientific">Mycobacterium kansasii</name>
    <dbReference type="NCBI Taxonomy" id="1768"/>
    <lineage>
        <taxon>Bacteria</taxon>
        <taxon>Bacillati</taxon>
        <taxon>Actinomycetota</taxon>
        <taxon>Actinomycetes</taxon>
        <taxon>Mycobacteriales</taxon>
        <taxon>Mycobacteriaceae</taxon>
        <taxon>Mycobacterium</taxon>
    </lineage>
</organism>
<accession>A0A1V3XB98</accession>
<evidence type="ECO:0000259" key="2">
    <source>
        <dbReference type="Pfam" id="PF08388"/>
    </source>
</evidence>
<feature type="region of interest" description="Disordered" evidence="1">
    <location>
        <begin position="152"/>
        <end position="174"/>
    </location>
</feature>
<evidence type="ECO:0000313" key="4">
    <source>
        <dbReference type="Proteomes" id="UP000189229"/>
    </source>
</evidence>
<feature type="domain" description="Group II intron maturase-specific" evidence="2">
    <location>
        <begin position="2"/>
        <end position="67"/>
    </location>
</feature>
<dbReference type="AlphaFoldDB" id="A0A1V3XB98"/>
<name>A0A1V3XB98_MYCKA</name>